<dbReference type="Pfam" id="PF09360">
    <property type="entry name" value="zf-CDGSH"/>
    <property type="match status" value="1"/>
</dbReference>
<dbReference type="PANTHER" id="PTHR46491">
    <property type="entry name" value="CDGSH IRON SULFUR DOMAIN PROTEIN HOMOLOG"/>
    <property type="match status" value="1"/>
</dbReference>
<evidence type="ECO:0000256" key="4">
    <source>
        <dbReference type="ARBA" id="ARBA00023014"/>
    </source>
</evidence>
<accession>D8JQD5</accession>
<dbReference type="PANTHER" id="PTHR46491:SF3">
    <property type="entry name" value="CDGSH IRON-SULFUR DOMAIN-CONTAINING PROTEIN 3, MITOCHONDRIAL"/>
    <property type="match status" value="1"/>
</dbReference>
<evidence type="ECO:0000256" key="2">
    <source>
        <dbReference type="ARBA" id="ARBA00022723"/>
    </source>
</evidence>
<dbReference type="EMBL" id="CP002083">
    <property type="protein sequence ID" value="ADJ23889.1"/>
    <property type="molecule type" value="Genomic_DNA"/>
</dbReference>
<dbReference type="GO" id="GO:0005737">
    <property type="term" value="C:cytoplasm"/>
    <property type="evidence" value="ECO:0007669"/>
    <property type="project" value="UniProtKB-ARBA"/>
</dbReference>
<proteinExistence type="predicted"/>
<evidence type="ECO:0000256" key="3">
    <source>
        <dbReference type="ARBA" id="ARBA00023004"/>
    </source>
</evidence>
<keyword evidence="3" id="KW-0408">Iron</keyword>
<keyword evidence="4" id="KW-0411">Iron-sulfur</keyword>
<evidence type="ECO:0000256" key="1">
    <source>
        <dbReference type="ARBA" id="ARBA00022714"/>
    </source>
</evidence>
<sequence length="154" mass="16996">MSTIRVPLDRVMLKIRAAHSIRVLSVYRALASRRMLGDIPPTHLPDVAKPVSDFGRIQKYAYVKARSNAAGGSLMSDEAVIAQTGPFQVELTEGQEYWYCRCGRSKTQPFCDGSHEGTSFVPLQFTVDHTGVFNICGCKATDDEPFCDGTHNVL</sequence>
<keyword evidence="1" id="KW-0001">2Fe-2S</keyword>
<dbReference type="GO" id="GO:0051537">
    <property type="term" value="F:2 iron, 2 sulfur cluster binding"/>
    <property type="evidence" value="ECO:0007669"/>
    <property type="project" value="UniProtKB-KW"/>
</dbReference>
<dbReference type="SMART" id="SM00704">
    <property type="entry name" value="ZnF_CDGSH"/>
    <property type="match status" value="2"/>
</dbReference>
<protein>
    <submittedName>
        <fullName evidence="6">Iron sulfur domain-containing, CDGSH-type</fullName>
    </submittedName>
</protein>
<dbReference type="InterPro" id="IPR018967">
    <property type="entry name" value="FeS-contain_CDGSH-typ"/>
</dbReference>
<gene>
    <name evidence="6" type="ordered locus">Hden_2090</name>
</gene>
<dbReference type="AlphaFoldDB" id="D8JQD5"/>
<evidence type="ECO:0000313" key="7">
    <source>
        <dbReference type="Proteomes" id="UP000002033"/>
    </source>
</evidence>
<dbReference type="Proteomes" id="UP000002033">
    <property type="component" value="Chromosome"/>
</dbReference>
<name>D8JQD5_HYPDA</name>
<dbReference type="HOGENOM" id="CLU_1852413_0_0_5"/>
<dbReference type="InterPro" id="IPR042216">
    <property type="entry name" value="MitoNEET_CISD"/>
</dbReference>
<dbReference type="KEGG" id="hdn:Hden_2090"/>
<organism evidence="6 7">
    <name type="scientific">Hyphomicrobium denitrificans (strain ATCC 51888 / DSM 1869 / NCIMB 11706 / TK 0415)</name>
    <dbReference type="NCBI Taxonomy" id="582899"/>
    <lineage>
        <taxon>Bacteria</taxon>
        <taxon>Pseudomonadati</taxon>
        <taxon>Pseudomonadota</taxon>
        <taxon>Alphaproteobacteria</taxon>
        <taxon>Hyphomicrobiales</taxon>
        <taxon>Hyphomicrobiaceae</taxon>
        <taxon>Hyphomicrobium</taxon>
    </lineage>
</organism>
<dbReference type="GO" id="GO:0046872">
    <property type="term" value="F:metal ion binding"/>
    <property type="evidence" value="ECO:0007669"/>
    <property type="project" value="UniProtKB-KW"/>
</dbReference>
<keyword evidence="2" id="KW-0479">Metal-binding</keyword>
<keyword evidence="7" id="KW-1185">Reference proteome</keyword>
<feature type="domain" description="Iron-binding zinc finger CDGSH type" evidence="5">
    <location>
        <begin position="122"/>
        <end position="154"/>
    </location>
</feature>
<reference evidence="7" key="1">
    <citation type="journal article" date="2011" name="J. Bacteriol.">
        <title>Genome sequences of eight morphologically diverse alphaproteobacteria.</title>
        <authorList>
            <consortium name="US DOE Joint Genome Institute"/>
            <person name="Brown P.J."/>
            <person name="Kysela D.T."/>
            <person name="Buechlein A."/>
            <person name="Hemmerich C."/>
            <person name="Brun Y.V."/>
        </authorList>
    </citation>
    <scope>NUCLEOTIDE SEQUENCE [LARGE SCALE GENOMIC DNA]</scope>
    <source>
        <strain evidence="7">ATCC 51888 / DSM 1869 / NCIB 11706 / TK 0415</strain>
    </source>
</reference>
<feature type="domain" description="Iron-binding zinc finger CDGSH type" evidence="5">
    <location>
        <begin position="84"/>
        <end position="121"/>
    </location>
</feature>
<dbReference type="Gene3D" id="3.40.5.90">
    <property type="entry name" value="CDGSH iron-sulfur domain, mitoNEET-type"/>
    <property type="match status" value="2"/>
</dbReference>
<dbReference type="InterPro" id="IPR052950">
    <property type="entry name" value="CISD"/>
</dbReference>
<dbReference type="eggNOG" id="COG3369">
    <property type="taxonomic scope" value="Bacteria"/>
</dbReference>
<evidence type="ECO:0000259" key="5">
    <source>
        <dbReference type="SMART" id="SM00704"/>
    </source>
</evidence>
<evidence type="ECO:0000313" key="6">
    <source>
        <dbReference type="EMBL" id="ADJ23889.1"/>
    </source>
</evidence>
<dbReference type="STRING" id="582899.Hden_2090"/>